<dbReference type="InterPro" id="IPR005152">
    <property type="entry name" value="Lipase_secreted"/>
</dbReference>
<dbReference type="AlphaFoldDB" id="A0A367XY21"/>
<keyword evidence="7" id="KW-1185">Reference proteome</keyword>
<accession>A0A367XY21</accession>
<organism evidence="6 7">
    <name type="scientific">Candida viswanathii</name>
    <dbReference type="NCBI Taxonomy" id="5486"/>
    <lineage>
        <taxon>Eukaryota</taxon>
        <taxon>Fungi</taxon>
        <taxon>Dikarya</taxon>
        <taxon>Ascomycota</taxon>
        <taxon>Saccharomycotina</taxon>
        <taxon>Pichiomycetes</taxon>
        <taxon>Debaryomycetaceae</taxon>
        <taxon>Candida/Lodderomyces clade</taxon>
        <taxon>Candida</taxon>
    </lineage>
</organism>
<dbReference type="Pfam" id="PF03583">
    <property type="entry name" value="LIP"/>
    <property type="match status" value="1"/>
</dbReference>
<evidence type="ECO:0000256" key="1">
    <source>
        <dbReference type="ARBA" id="ARBA00022729"/>
    </source>
</evidence>
<dbReference type="GO" id="GO:0016042">
    <property type="term" value="P:lipid catabolic process"/>
    <property type="evidence" value="ECO:0007669"/>
    <property type="project" value="InterPro"/>
</dbReference>
<dbReference type="SUPFAM" id="SSF53474">
    <property type="entry name" value="alpha/beta-Hydrolases"/>
    <property type="match status" value="1"/>
</dbReference>
<dbReference type="GO" id="GO:0004806">
    <property type="term" value="F:triacylglycerol lipase activity"/>
    <property type="evidence" value="ECO:0007669"/>
    <property type="project" value="UniProtKB-EC"/>
</dbReference>
<evidence type="ECO:0000256" key="3">
    <source>
        <dbReference type="ARBA" id="ARBA00023180"/>
    </source>
</evidence>
<evidence type="ECO:0000313" key="6">
    <source>
        <dbReference type="EMBL" id="RCK57691.1"/>
    </source>
</evidence>
<dbReference type="PANTHER" id="PTHR34853:SF1">
    <property type="entry name" value="LIPASE 5"/>
    <property type="match status" value="1"/>
</dbReference>
<proteinExistence type="predicted"/>
<dbReference type="PANTHER" id="PTHR34853">
    <property type="match status" value="1"/>
</dbReference>
<evidence type="ECO:0000256" key="5">
    <source>
        <dbReference type="SAM" id="SignalP"/>
    </source>
</evidence>
<gene>
    <name evidence="6" type="primary">LIP1_1</name>
    <name evidence="6" type="ORF">Cantr_06219</name>
</gene>
<protein>
    <submittedName>
        <fullName evidence="6">Lipase 1</fullName>
    </submittedName>
</protein>
<keyword evidence="1 5" id="KW-0732">Signal</keyword>
<dbReference type="Gene3D" id="1.10.260.130">
    <property type="match status" value="1"/>
</dbReference>
<reference evidence="6 7" key="1">
    <citation type="submission" date="2018-06" db="EMBL/GenBank/DDBJ databases">
        <title>Whole genome sequencing of Candida tropicalis (genome annotated by CSBL at Korea University).</title>
        <authorList>
            <person name="Ahn J."/>
        </authorList>
    </citation>
    <scope>NUCLEOTIDE SEQUENCE [LARGE SCALE GENOMIC DNA]</scope>
    <source>
        <strain evidence="6 7">ATCC 20962</strain>
    </source>
</reference>
<dbReference type="Gene3D" id="3.40.50.1820">
    <property type="entry name" value="alpha/beta hydrolase"/>
    <property type="match status" value="1"/>
</dbReference>
<dbReference type="Proteomes" id="UP000253472">
    <property type="component" value="Unassembled WGS sequence"/>
</dbReference>
<comment type="caution">
    <text evidence="6">The sequence shown here is derived from an EMBL/GenBank/DDBJ whole genome shotgun (WGS) entry which is preliminary data.</text>
</comment>
<name>A0A367XY21_9ASCO</name>
<feature type="chain" id="PRO_5016976062" evidence="5">
    <location>
        <begin position="19"/>
        <end position="450"/>
    </location>
</feature>
<feature type="signal peptide" evidence="5">
    <location>
        <begin position="1"/>
        <end position="18"/>
    </location>
</feature>
<dbReference type="STRING" id="5486.A0A367XY21"/>
<dbReference type="InterPro" id="IPR029058">
    <property type="entry name" value="AB_hydrolase_fold"/>
</dbReference>
<dbReference type="OrthoDB" id="2373480at2759"/>
<keyword evidence="3" id="KW-0325">Glycoprotein</keyword>
<sequence>MNIRSLYTILFIATYVTSISFLTPTSQDPAPGEIIRMRTPSNRFSSFYFPFAMPHAWQVLLRSSDSFGRPTHVVTTIFQPFNAVPSKVLSYQTFEDLSHLDCATLPGTVITQIEVSFIVPALRSGYYLVVPHYEGPTAAFGAGKQFAHAVLDSIRAALNSGNVTGIEESARVRLMGYSDGGFTSSWAVAMQQEYTPEISGNLVGAALGGFVTNITWLVEVSDGTIVAGMVPMVFNGLCKEYPEFKELLFEFIGGDKTREWWAIHTQRCLIPLQILWLFRNFFTGKHRVFPDGFGIFEDPIIGRVTSDNSLINMDSTYTPQVPSLIYHIYLDRIVLIKDYREIFDKWYSWGIESCEFAEDLLNDHLTGMIPGTATALMWLAARFDWVVPPVLGYPHTKRLLNFLYPNVSSALLSYFEGIYDVPVGAKLGPDVRSDRLSVDGVLDALERLVG</sequence>
<comment type="catalytic activity">
    <reaction evidence="4">
        <text>a triacylglycerol + H2O = a diacylglycerol + a fatty acid + H(+)</text>
        <dbReference type="Rhea" id="RHEA:12044"/>
        <dbReference type="ChEBI" id="CHEBI:15377"/>
        <dbReference type="ChEBI" id="CHEBI:15378"/>
        <dbReference type="ChEBI" id="CHEBI:17855"/>
        <dbReference type="ChEBI" id="CHEBI:18035"/>
        <dbReference type="ChEBI" id="CHEBI:28868"/>
        <dbReference type="EC" id="3.1.1.3"/>
    </reaction>
    <physiologicalReaction direction="left-to-right" evidence="4">
        <dbReference type="Rhea" id="RHEA:12045"/>
    </physiologicalReaction>
</comment>
<evidence type="ECO:0000313" key="7">
    <source>
        <dbReference type="Proteomes" id="UP000253472"/>
    </source>
</evidence>
<evidence type="ECO:0000256" key="4">
    <source>
        <dbReference type="ARBA" id="ARBA00023369"/>
    </source>
</evidence>
<evidence type="ECO:0000256" key="2">
    <source>
        <dbReference type="ARBA" id="ARBA00023157"/>
    </source>
</evidence>
<dbReference type="EMBL" id="QLNQ01000028">
    <property type="protein sequence ID" value="RCK57691.1"/>
    <property type="molecule type" value="Genomic_DNA"/>
</dbReference>
<keyword evidence="2" id="KW-1015">Disulfide bond</keyword>